<sequence length="174" mass="17718">MLDTWTVAPLGAAVVADAVLHSVPLLNVVYGLLAEPLGAAAGVAYMMTLVLSAPAVDPATLAPKGTVLNAEKATDSRGSLRVPFTRLVSTAIKVVDLKNEASSGAGWSIGESGLPRLPINSVLIVLGVGGVILEAASHAPVLSTFMPRVLQVAACLAATGYAVEYFKLGDQAKA</sequence>
<keyword evidence="2" id="KW-1185">Reference proteome</keyword>
<evidence type="ECO:0000313" key="2">
    <source>
        <dbReference type="Proteomes" id="UP000485058"/>
    </source>
</evidence>
<dbReference type="Proteomes" id="UP000485058">
    <property type="component" value="Unassembled WGS sequence"/>
</dbReference>
<accession>A0A699YF70</accession>
<gene>
    <name evidence="1" type="ORF">HaLaN_03002</name>
</gene>
<reference evidence="1 2" key="1">
    <citation type="submission" date="2020-02" db="EMBL/GenBank/DDBJ databases">
        <title>Draft genome sequence of Haematococcus lacustris strain NIES-144.</title>
        <authorList>
            <person name="Morimoto D."/>
            <person name="Nakagawa S."/>
            <person name="Yoshida T."/>
            <person name="Sawayama S."/>
        </authorList>
    </citation>
    <scope>NUCLEOTIDE SEQUENCE [LARGE SCALE GENOMIC DNA]</scope>
    <source>
        <strain evidence="1 2">NIES-144</strain>
    </source>
</reference>
<name>A0A699YF70_HAELA</name>
<evidence type="ECO:0000313" key="1">
    <source>
        <dbReference type="EMBL" id="GFH08091.1"/>
    </source>
</evidence>
<organism evidence="1 2">
    <name type="scientific">Haematococcus lacustris</name>
    <name type="common">Green alga</name>
    <name type="synonym">Haematococcus pluvialis</name>
    <dbReference type="NCBI Taxonomy" id="44745"/>
    <lineage>
        <taxon>Eukaryota</taxon>
        <taxon>Viridiplantae</taxon>
        <taxon>Chlorophyta</taxon>
        <taxon>core chlorophytes</taxon>
        <taxon>Chlorophyceae</taxon>
        <taxon>CS clade</taxon>
        <taxon>Chlamydomonadales</taxon>
        <taxon>Haematococcaceae</taxon>
        <taxon>Haematococcus</taxon>
    </lineage>
</organism>
<protein>
    <submittedName>
        <fullName evidence="1">Uncharacterized protein</fullName>
    </submittedName>
</protein>
<proteinExistence type="predicted"/>
<dbReference type="AlphaFoldDB" id="A0A699YF70"/>
<dbReference type="EMBL" id="BLLF01000136">
    <property type="protein sequence ID" value="GFH08091.1"/>
    <property type="molecule type" value="Genomic_DNA"/>
</dbReference>
<feature type="non-terminal residue" evidence="1">
    <location>
        <position position="1"/>
    </location>
</feature>
<comment type="caution">
    <text evidence="1">The sequence shown here is derived from an EMBL/GenBank/DDBJ whole genome shotgun (WGS) entry which is preliminary data.</text>
</comment>